<dbReference type="RefSeq" id="XP_016236506.1">
    <property type="nucleotide sequence ID" value="XM_016380679.1"/>
</dbReference>
<dbReference type="EMBL" id="KN847495">
    <property type="protein sequence ID" value="KIW16290.1"/>
    <property type="molecule type" value="Genomic_DNA"/>
</dbReference>
<name>A0A0D2BCD5_9EURO</name>
<dbReference type="Proteomes" id="UP000053328">
    <property type="component" value="Unassembled WGS sequence"/>
</dbReference>
<evidence type="ECO:0000313" key="2">
    <source>
        <dbReference type="EMBL" id="KIW16290.1"/>
    </source>
</evidence>
<dbReference type="VEuPathDB" id="FungiDB:PV08_06341"/>
<gene>
    <name evidence="2" type="ORF">PV08_06341</name>
</gene>
<dbReference type="HOGENOM" id="CLU_2454757_0_0_1"/>
<organism evidence="2 3">
    <name type="scientific">Exophiala spinifera</name>
    <dbReference type="NCBI Taxonomy" id="91928"/>
    <lineage>
        <taxon>Eukaryota</taxon>
        <taxon>Fungi</taxon>
        <taxon>Dikarya</taxon>
        <taxon>Ascomycota</taxon>
        <taxon>Pezizomycotina</taxon>
        <taxon>Eurotiomycetes</taxon>
        <taxon>Chaetothyriomycetidae</taxon>
        <taxon>Chaetothyriales</taxon>
        <taxon>Herpotrichiellaceae</taxon>
        <taxon>Exophiala</taxon>
    </lineage>
</organism>
<sequence length="89" mass="10169">MIPAEAMLRDEETTKRTTSTETKTWSGPGRFFVVYAILNNTLFNEALVTPRDNETPIRSWNHPGDVDEQRAKFSSFSPLVRKLIGLIEK</sequence>
<dbReference type="AlphaFoldDB" id="A0A0D2BCD5"/>
<keyword evidence="3" id="KW-1185">Reference proteome</keyword>
<feature type="region of interest" description="Disordered" evidence="1">
    <location>
        <begin position="1"/>
        <end position="23"/>
    </location>
</feature>
<evidence type="ECO:0000256" key="1">
    <source>
        <dbReference type="SAM" id="MobiDB-lite"/>
    </source>
</evidence>
<dbReference type="GeneID" id="27333424"/>
<accession>A0A0D2BCD5</accession>
<proteinExistence type="predicted"/>
<dbReference type="STRING" id="91928.A0A0D2BCD5"/>
<evidence type="ECO:0000313" key="3">
    <source>
        <dbReference type="Proteomes" id="UP000053328"/>
    </source>
</evidence>
<protein>
    <submittedName>
        <fullName evidence="2">Uncharacterized protein</fullName>
    </submittedName>
</protein>
<reference evidence="2 3" key="1">
    <citation type="submission" date="2015-01" db="EMBL/GenBank/DDBJ databases">
        <title>The Genome Sequence of Exophiala spinifera CBS89968.</title>
        <authorList>
            <consortium name="The Broad Institute Genomics Platform"/>
            <person name="Cuomo C."/>
            <person name="de Hoog S."/>
            <person name="Gorbushina A."/>
            <person name="Stielow B."/>
            <person name="Teixiera M."/>
            <person name="Abouelleil A."/>
            <person name="Chapman S.B."/>
            <person name="Priest M."/>
            <person name="Young S.K."/>
            <person name="Wortman J."/>
            <person name="Nusbaum C."/>
            <person name="Birren B."/>
        </authorList>
    </citation>
    <scope>NUCLEOTIDE SEQUENCE [LARGE SCALE GENOMIC DNA]</scope>
    <source>
        <strain evidence="2 3">CBS 89968</strain>
    </source>
</reference>
<dbReference type="Gene3D" id="3.30.9.30">
    <property type="match status" value="1"/>
</dbReference>
<dbReference type="SUPFAM" id="SSF54373">
    <property type="entry name" value="FAD-linked reductases, C-terminal domain"/>
    <property type="match status" value="1"/>
</dbReference>